<protein>
    <submittedName>
        <fullName evidence="4">Integrase</fullName>
    </submittedName>
</protein>
<dbReference type="InterPro" id="IPR002104">
    <property type="entry name" value="Integrase_catalytic"/>
</dbReference>
<dbReference type="Gene3D" id="1.10.443.10">
    <property type="entry name" value="Intergrase catalytic core"/>
    <property type="match status" value="1"/>
</dbReference>
<proteinExistence type="predicted"/>
<evidence type="ECO:0000259" key="3">
    <source>
        <dbReference type="PROSITE" id="PS51898"/>
    </source>
</evidence>
<dbReference type="InterPro" id="IPR013762">
    <property type="entry name" value="Integrase-like_cat_sf"/>
</dbReference>
<dbReference type="PROSITE" id="PS51898">
    <property type="entry name" value="TYR_RECOMBINASE"/>
    <property type="match status" value="1"/>
</dbReference>
<dbReference type="PANTHER" id="PTHR30349:SF36">
    <property type="entry name" value="PROPHAGE INTEGRASE INTR-RELATED"/>
    <property type="match status" value="1"/>
</dbReference>
<dbReference type="PANTHER" id="PTHR30349">
    <property type="entry name" value="PHAGE INTEGRASE-RELATED"/>
    <property type="match status" value="1"/>
</dbReference>
<dbReference type="EMBL" id="BAEK01000020">
    <property type="protein sequence ID" value="GAC04044.1"/>
    <property type="molecule type" value="Genomic_DNA"/>
</dbReference>
<dbReference type="InterPro" id="IPR011010">
    <property type="entry name" value="DNA_brk_join_enz"/>
</dbReference>
<evidence type="ECO:0000313" key="4">
    <source>
        <dbReference type="EMBL" id="GAC04044.1"/>
    </source>
</evidence>
<dbReference type="SUPFAM" id="SSF56349">
    <property type="entry name" value="DNA breaking-rejoining enzymes"/>
    <property type="match status" value="1"/>
</dbReference>
<dbReference type="Pfam" id="PF00589">
    <property type="entry name" value="Phage_integrase"/>
    <property type="match status" value="1"/>
</dbReference>
<dbReference type="Proteomes" id="UP000008372">
    <property type="component" value="Unassembled WGS sequence"/>
</dbReference>
<keyword evidence="5" id="KW-1185">Reference proteome</keyword>
<evidence type="ECO:0000256" key="2">
    <source>
        <dbReference type="ARBA" id="ARBA00023172"/>
    </source>
</evidence>
<organism evidence="4 5">
    <name type="scientific">Paraglaciecola agarilytica NO2</name>
    <dbReference type="NCBI Taxonomy" id="1125747"/>
    <lineage>
        <taxon>Bacteria</taxon>
        <taxon>Pseudomonadati</taxon>
        <taxon>Pseudomonadota</taxon>
        <taxon>Gammaproteobacteria</taxon>
        <taxon>Alteromonadales</taxon>
        <taxon>Alteromonadaceae</taxon>
        <taxon>Paraglaciecola</taxon>
    </lineage>
</organism>
<gene>
    <name evidence="4" type="primary">int</name>
    <name evidence="4" type="ORF">GAGA_1186</name>
</gene>
<dbReference type="RefSeq" id="WP_008302823.1">
    <property type="nucleotide sequence ID" value="NZ_BAEK01000020.1"/>
</dbReference>
<dbReference type="CDD" id="cd01189">
    <property type="entry name" value="INT_ICEBs1_C_like"/>
    <property type="match status" value="1"/>
</dbReference>
<evidence type="ECO:0000313" key="5">
    <source>
        <dbReference type="Proteomes" id="UP000008372"/>
    </source>
</evidence>
<comment type="caution">
    <text evidence="4">The sequence shown here is derived from an EMBL/GenBank/DDBJ whole genome shotgun (WGS) entry which is preliminary data.</text>
</comment>
<accession>A0ABQ0I408</accession>
<keyword evidence="2" id="KW-0233">DNA recombination</keyword>
<feature type="domain" description="Tyr recombinase" evidence="3">
    <location>
        <begin position="12"/>
        <end position="187"/>
    </location>
</feature>
<keyword evidence="1" id="KW-0229">DNA integration</keyword>
<dbReference type="InterPro" id="IPR050090">
    <property type="entry name" value="Tyrosine_recombinase_XerCD"/>
</dbReference>
<name>A0ABQ0I408_9ALTE</name>
<evidence type="ECO:0000256" key="1">
    <source>
        <dbReference type="ARBA" id="ARBA00022908"/>
    </source>
</evidence>
<sequence>MERVERYKQDHKEPEPFTKDEIQKILSALETPYREFFQFAIWTGLRTGELLGLRWQDIDLNKGQAHIRTNITHGREKVPKTKGCIRTIEMLPEAINALIQVKNSQYFDNYRVFIDPNTKKTYKYVWMPTLKRINVKYRYPYQCRHTFASMMLSSGKNPMWVASQMGHADWGMIRKTYGRWIDQKSII</sequence>
<reference evidence="4 5" key="1">
    <citation type="journal article" date="2014" name="Environ. Microbiol.">
        <title>Comparative genomics of the marine bacterial genus Glaciecola reveals the high degree of genomic diversity and genomic characteristic for cold adaptation.</title>
        <authorList>
            <person name="Qin Q.L."/>
            <person name="Xie B.B."/>
            <person name="Yu Y."/>
            <person name="Shu Y.L."/>
            <person name="Rong J.C."/>
            <person name="Zhang Y.J."/>
            <person name="Zhao D.L."/>
            <person name="Chen X.L."/>
            <person name="Zhang X.Y."/>
            <person name="Chen B."/>
            <person name="Zhou B.C."/>
            <person name="Zhang Y.Z."/>
        </authorList>
    </citation>
    <scope>NUCLEOTIDE SEQUENCE [LARGE SCALE GENOMIC DNA]</scope>
    <source>
        <strain evidence="4 5">NO2</strain>
    </source>
</reference>